<organism evidence="3 4">
    <name type="scientific">Neocallimastix californiae</name>
    <dbReference type="NCBI Taxonomy" id="1754190"/>
    <lineage>
        <taxon>Eukaryota</taxon>
        <taxon>Fungi</taxon>
        <taxon>Fungi incertae sedis</taxon>
        <taxon>Chytridiomycota</taxon>
        <taxon>Chytridiomycota incertae sedis</taxon>
        <taxon>Neocallimastigomycetes</taxon>
        <taxon>Neocallimastigales</taxon>
        <taxon>Neocallimastigaceae</taxon>
        <taxon>Neocallimastix</taxon>
    </lineage>
</organism>
<protein>
    <submittedName>
        <fullName evidence="3">Uncharacterized protein</fullName>
    </submittedName>
</protein>
<feature type="transmembrane region" description="Helical" evidence="2">
    <location>
        <begin position="132"/>
        <end position="155"/>
    </location>
</feature>
<dbReference type="Proteomes" id="UP000193920">
    <property type="component" value="Unassembled WGS sequence"/>
</dbReference>
<comment type="caution">
    <text evidence="3">The sequence shown here is derived from an EMBL/GenBank/DDBJ whole genome shotgun (WGS) entry which is preliminary data.</text>
</comment>
<reference evidence="3 4" key="1">
    <citation type="submission" date="2016-08" db="EMBL/GenBank/DDBJ databases">
        <title>A Parts List for Fungal Cellulosomes Revealed by Comparative Genomics.</title>
        <authorList>
            <consortium name="DOE Joint Genome Institute"/>
            <person name="Haitjema C.H."/>
            <person name="Gilmore S.P."/>
            <person name="Henske J.K."/>
            <person name="Solomon K.V."/>
            <person name="De Groot R."/>
            <person name="Kuo A."/>
            <person name="Mondo S.J."/>
            <person name="Salamov A.A."/>
            <person name="Labutti K."/>
            <person name="Zhao Z."/>
            <person name="Chiniquy J."/>
            <person name="Barry K."/>
            <person name="Brewer H.M."/>
            <person name="Purvine S.O."/>
            <person name="Wright A.T."/>
            <person name="Boxma B."/>
            <person name="Van Alen T."/>
            <person name="Hackstein J.H."/>
            <person name="Baker S.E."/>
            <person name="Grigoriev I.V."/>
            <person name="O'Malley M.A."/>
        </authorList>
    </citation>
    <scope>NUCLEOTIDE SEQUENCE [LARGE SCALE GENOMIC DNA]</scope>
    <source>
        <strain evidence="3 4">G1</strain>
    </source>
</reference>
<evidence type="ECO:0000256" key="2">
    <source>
        <dbReference type="SAM" id="Phobius"/>
    </source>
</evidence>
<accession>A0A1Y2F8A9</accession>
<feature type="transmembrane region" description="Helical" evidence="2">
    <location>
        <begin position="96"/>
        <end position="120"/>
    </location>
</feature>
<dbReference type="OrthoDB" id="10428111at2759"/>
<feature type="transmembrane region" description="Helical" evidence="2">
    <location>
        <begin position="240"/>
        <end position="261"/>
    </location>
</feature>
<evidence type="ECO:0000256" key="1">
    <source>
        <dbReference type="SAM" id="MobiDB-lite"/>
    </source>
</evidence>
<evidence type="ECO:0000313" key="4">
    <source>
        <dbReference type="Proteomes" id="UP000193920"/>
    </source>
</evidence>
<keyword evidence="2" id="KW-0472">Membrane</keyword>
<sequence length="453" mass="52714">MLIDSSDVDENSIFKTIDNQVNICNIIQNVVLSPIKNTYFPWLCLLLLVSSDNLKRPLLYFAMAHWGINTIGDILYQSIFLYKPDFPIFPFGNKIYILSIGISSVLFLTSEILGDWYLLIRTKVLIRSNKKVLIALITSCLLFNSMKVAEMIIYLRYVPFPTDQPEILNNMELLTNEYNRRFGIVIDQRLNVLIYQQVTSLIYDILVIIILKKNVFVKNEIGLSNNTFLSKFKQLSEYRIYIGVVIALIAAPFIFVEVLLLRSSQETYYNVIYTIRSKLLNFFYIFMYIDQISLRFFVERTNVVRSNYNNGNSFTNSKSSHNLNNNSGNKSSTNTLTYNMSSSSLRSLGNMNNYSNSTINYNNQQLNNYNAMNYGGQSHNNYNSNGINDYYDYNNQNMDGPNYRYNNYNVVNSFNSNSNNTSVSNIFYNKLLHQNQMENDDDRYLIDKQNHYI</sequence>
<keyword evidence="2" id="KW-1133">Transmembrane helix</keyword>
<dbReference type="AlphaFoldDB" id="A0A1Y2F8A9"/>
<gene>
    <name evidence="3" type="ORF">LY90DRAFT_51139</name>
</gene>
<proteinExistence type="predicted"/>
<feature type="compositionally biased region" description="Low complexity" evidence="1">
    <location>
        <begin position="315"/>
        <end position="336"/>
    </location>
</feature>
<evidence type="ECO:0000313" key="3">
    <source>
        <dbReference type="EMBL" id="ORY79596.1"/>
    </source>
</evidence>
<keyword evidence="4" id="KW-1185">Reference proteome</keyword>
<name>A0A1Y2F8A9_9FUNG</name>
<feature type="transmembrane region" description="Helical" evidence="2">
    <location>
        <begin position="58"/>
        <end position="76"/>
    </location>
</feature>
<keyword evidence="2" id="KW-0812">Transmembrane</keyword>
<dbReference type="EMBL" id="MCOG01000014">
    <property type="protein sequence ID" value="ORY79596.1"/>
    <property type="molecule type" value="Genomic_DNA"/>
</dbReference>
<feature type="region of interest" description="Disordered" evidence="1">
    <location>
        <begin position="309"/>
        <end position="336"/>
    </location>
</feature>